<keyword evidence="1" id="KW-0472">Membrane</keyword>
<dbReference type="Proteomes" id="UP000175989">
    <property type="component" value="Unassembled WGS sequence"/>
</dbReference>
<name>A0A1E7WVZ2_9BURK</name>
<gene>
    <name evidence="2" type="ORF">DUPY_16720</name>
</gene>
<sequence length="168" mass="17914">MLQQIVSHTPLYVWALLAFLIYRGYLAASDREVSLRNLFIIPAVMLYLSVSGMQQYFGGGATVWACWLGGAAAGAALAWRPHGAAITVNRAAGTVVQRGSWTPLALMMGIFATKYTIAVLMAIHPAAAHDATIVAATCAIYGLFNGIFAGRLARYVSAWLRQPVAVAA</sequence>
<accession>A0A1E7WVZ2</accession>
<feature type="transmembrane region" description="Helical" evidence="1">
    <location>
        <begin position="133"/>
        <end position="153"/>
    </location>
</feature>
<protein>
    <recommendedName>
        <fullName evidence="4">Transmembrane protein</fullName>
    </recommendedName>
</protein>
<dbReference type="EMBL" id="LROM01000071">
    <property type="protein sequence ID" value="OFA03857.1"/>
    <property type="molecule type" value="Genomic_DNA"/>
</dbReference>
<dbReference type="Pfam" id="PF20327">
    <property type="entry name" value="DUF6622"/>
    <property type="match status" value="1"/>
</dbReference>
<feature type="transmembrane region" description="Helical" evidence="1">
    <location>
        <begin position="6"/>
        <end position="26"/>
    </location>
</feature>
<feature type="transmembrane region" description="Helical" evidence="1">
    <location>
        <begin position="33"/>
        <end position="50"/>
    </location>
</feature>
<keyword evidence="3" id="KW-1185">Reference proteome</keyword>
<dbReference type="InterPro" id="IPR046730">
    <property type="entry name" value="DUF6622"/>
</dbReference>
<proteinExistence type="predicted"/>
<reference evidence="3" key="1">
    <citation type="journal article" date="2016" name="Front. Microbiol.">
        <title>Molecular Keys to the Janthinobacterium and Duganella spp. Interaction with the Plant Pathogen Fusarium graminearum.</title>
        <authorList>
            <person name="Haack F.S."/>
            <person name="Poehlein A."/>
            <person name="Kroger C."/>
            <person name="Voigt C.A."/>
            <person name="Piepenbring M."/>
            <person name="Bode H.B."/>
            <person name="Daniel R."/>
            <person name="Schafer W."/>
            <person name="Streit W.R."/>
        </authorList>
    </citation>
    <scope>NUCLEOTIDE SEQUENCE [LARGE SCALE GENOMIC DNA]</scope>
    <source>
        <strain evidence="3">T54</strain>
    </source>
</reference>
<evidence type="ECO:0008006" key="4">
    <source>
        <dbReference type="Google" id="ProtNLM"/>
    </source>
</evidence>
<organism evidence="2 3">
    <name type="scientific">Duganella phyllosphaerae</name>
    <dbReference type="NCBI Taxonomy" id="762836"/>
    <lineage>
        <taxon>Bacteria</taxon>
        <taxon>Pseudomonadati</taxon>
        <taxon>Pseudomonadota</taxon>
        <taxon>Betaproteobacteria</taxon>
        <taxon>Burkholderiales</taxon>
        <taxon>Oxalobacteraceae</taxon>
        <taxon>Telluria group</taxon>
        <taxon>Duganella</taxon>
    </lineage>
</organism>
<evidence type="ECO:0000313" key="3">
    <source>
        <dbReference type="Proteomes" id="UP000175989"/>
    </source>
</evidence>
<feature type="transmembrane region" description="Helical" evidence="1">
    <location>
        <begin position="100"/>
        <end position="127"/>
    </location>
</feature>
<comment type="caution">
    <text evidence="2">The sequence shown here is derived from an EMBL/GenBank/DDBJ whole genome shotgun (WGS) entry which is preliminary data.</text>
</comment>
<keyword evidence="1" id="KW-0812">Transmembrane</keyword>
<dbReference type="AlphaFoldDB" id="A0A1E7WVZ2"/>
<evidence type="ECO:0000256" key="1">
    <source>
        <dbReference type="SAM" id="Phobius"/>
    </source>
</evidence>
<dbReference type="RefSeq" id="WP_070247381.1">
    <property type="nucleotide sequence ID" value="NZ_LROM01000071.1"/>
</dbReference>
<dbReference type="OrthoDB" id="3034721at2"/>
<keyword evidence="1" id="KW-1133">Transmembrane helix</keyword>
<evidence type="ECO:0000313" key="2">
    <source>
        <dbReference type="EMBL" id="OFA03857.1"/>
    </source>
</evidence>
<feature type="transmembrane region" description="Helical" evidence="1">
    <location>
        <begin position="56"/>
        <end position="79"/>
    </location>
</feature>